<evidence type="ECO:0000256" key="1">
    <source>
        <dbReference type="ARBA" id="ARBA00022786"/>
    </source>
</evidence>
<name>A0A835UHA1_VANPL</name>
<reference evidence="4 5" key="1">
    <citation type="journal article" date="2020" name="Nat. Food">
        <title>A phased Vanilla planifolia genome enables genetic improvement of flavour and production.</title>
        <authorList>
            <person name="Hasing T."/>
            <person name="Tang H."/>
            <person name="Brym M."/>
            <person name="Khazi F."/>
            <person name="Huang T."/>
            <person name="Chambers A.H."/>
        </authorList>
    </citation>
    <scope>NUCLEOTIDE SEQUENCE [LARGE SCALE GENOMIC DNA]</scope>
    <source>
        <tissue evidence="4">Leaf</tissue>
    </source>
</reference>
<dbReference type="InterPro" id="IPR058678">
    <property type="entry name" value="ARM_PUB"/>
</dbReference>
<evidence type="ECO:0000259" key="3">
    <source>
        <dbReference type="Pfam" id="PF25598"/>
    </source>
</evidence>
<dbReference type="PANTHER" id="PTHR23315">
    <property type="entry name" value="U BOX DOMAIN-CONTAINING"/>
    <property type="match status" value="1"/>
</dbReference>
<dbReference type="OrthoDB" id="767084at2759"/>
<evidence type="ECO:0000313" key="4">
    <source>
        <dbReference type="EMBL" id="KAG0461617.1"/>
    </source>
</evidence>
<keyword evidence="1" id="KW-0833">Ubl conjugation pathway</keyword>
<gene>
    <name evidence="4" type="ORF">HPP92_021914</name>
</gene>
<organism evidence="4 5">
    <name type="scientific">Vanilla planifolia</name>
    <name type="common">Vanilla</name>
    <dbReference type="NCBI Taxonomy" id="51239"/>
    <lineage>
        <taxon>Eukaryota</taxon>
        <taxon>Viridiplantae</taxon>
        <taxon>Streptophyta</taxon>
        <taxon>Embryophyta</taxon>
        <taxon>Tracheophyta</taxon>
        <taxon>Spermatophyta</taxon>
        <taxon>Magnoliopsida</taxon>
        <taxon>Liliopsida</taxon>
        <taxon>Asparagales</taxon>
        <taxon>Orchidaceae</taxon>
        <taxon>Vanilloideae</taxon>
        <taxon>Vanilleae</taxon>
        <taxon>Vanilla</taxon>
    </lineage>
</organism>
<evidence type="ECO:0000313" key="5">
    <source>
        <dbReference type="Proteomes" id="UP000636800"/>
    </source>
</evidence>
<feature type="repeat" description="ARM" evidence="2">
    <location>
        <begin position="199"/>
        <end position="243"/>
    </location>
</feature>
<dbReference type="PROSITE" id="PS50176">
    <property type="entry name" value="ARM_REPEAT"/>
    <property type="match status" value="2"/>
</dbReference>
<dbReference type="Pfam" id="PF25598">
    <property type="entry name" value="ARM_PUB"/>
    <property type="match status" value="1"/>
</dbReference>
<dbReference type="Proteomes" id="UP000636800">
    <property type="component" value="Chromosome 11"/>
</dbReference>
<dbReference type="Gene3D" id="1.25.10.10">
    <property type="entry name" value="Leucine-rich Repeat Variant"/>
    <property type="match status" value="1"/>
</dbReference>
<dbReference type="InterPro" id="IPR000225">
    <property type="entry name" value="Armadillo"/>
</dbReference>
<dbReference type="EMBL" id="JADCNL010000011">
    <property type="protein sequence ID" value="KAG0461617.1"/>
    <property type="molecule type" value="Genomic_DNA"/>
</dbReference>
<feature type="repeat" description="ARM" evidence="2">
    <location>
        <begin position="117"/>
        <end position="158"/>
    </location>
</feature>
<dbReference type="PANTHER" id="PTHR23315:SF256">
    <property type="entry name" value="ARM REPEAT SUPERFAMILY PROTEIN"/>
    <property type="match status" value="1"/>
</dbReference>
<protein>
    <recommendedName>
        <fullName evidence="3">U-box domain-containing protein</fullName>
    </recommendedName>
</protein>
<comment type="caution">
    <text evidence="4">The sequence shown here is derived from an EMBL/GenBank/DDBJ whole genome shotgun (WGS) entry which is preliminary data.</text>
</comment>
<dbReference type="SUPFAM" id="SSF48371">
    <property type="entry name" value="ARM repeat"/>
    <property type="match status" value="1"/>
</dbReference>
<dbReference type="SMART" id="SM00185">
    <property type="entry name" value="ARM"/>
    <property type="match status" value="3"/>
</dbReference>
<dbReference type="AlphaFoldDB" id="A0A835UHA1"/>
<keyword evidence="5" id="KW-1185">Reference proteome</keyword>
<sequence length="381" mass="41506">MCQNPNPPFGQIDNGPPVPCVPEEQDRVPNRQAQLQELARALANGDVAVRVQAARDIRRIVRASPRARTAFAIPVVIQPLVSMLPSADRSSREAALLALLNLAVRNERNKEKIASNGAIPLLVEILRSDNQLGELATASLLSLSASNSNKPDIASSGAIPLLVKILVSGSIQGRVDAVTALFNLFSCSECGVDLFLPVEAVRPLLSLLKDSRKHSKLADKVTALLEILSESEEGRLAIAEVEGGILTIVETIENGSFVGTEHSVSILHALCWNNRERYRELILNEGPIPGLLLLTVEGTKKARSRAHELLDLLRPDSRPKRVPHEELETIVYDIAKRVDGPQKAAETAKRLMQDMVRRNMEANIDKLEQSAATCNLNSPLS</sequence>
<dbReference type="InterPro" id="IPR011989">
    <property type="entry name" value="ARM-like"/>
</dbReference>
<evidence type="ECO:0000256" key="2">
    <source>
        <dbReference type="PROSITE-ProRule" id="PRU00259"/>
    </source>
</evidence>
<accession>A0A835UHA1</accession>
<dbReference type="Pfam" id="PF00514">
    <property type="entry name" value="Arm"/>
    <property type="match status" value="1"/>
</dbReference>
<dbReference type="InterPro" id="IPR016024">
    <property type="entry name" value="ARM-type_fold"/>
</dbReference>
<proteinExistence type="predicted"/>
<feature type="domain" description="U-box" evidence="3">
    <location>
        <begin position="195"/>
        <end position="318"/>
    </location>
</feature>